<evidence type="ECO:0000256" key="1">
    <source>
        <dbReference type="SAM" id="MobiDB-lite"/>
    </source>
</evidence>
<proteinExistence type="predicted"/>
<dbReference type="Proteomes" id="UP000464657">
    <property type="component" value="Chromosome"/>
</dbReference>
<dbReference type="EMBL" id="CP019288">
    <property type="protein sequence ID" value="QHI37418.1"/>
    <property type="molecule type" value="Genomic_DNA"/>
</dbReference>
<accession>A0A7L4ZL17</accession>
<dbReference type="KEGG" id="kan:IMCC3317_27970"/>
<reference evidence="3 4" key="1">
    <citation type="journal article" date="2013" name="Int. J. Syst. Evol. Microbiol.">
        <title>Kordia antarctica sp. nov., isolated from Antarctic seawater.</title>
        <authorList>
            <person name="Baek K."/>
            <person name="Choi A."/>
            <person name="Kang I."/>
            <person name="Lee K."/>
            <person name="Cho J.C."/>
        </authorList>
    </citation>
    <scope>NUCLEOTIDE SEQUENCE [LARGE SCALE GENOMIC DNA]</scope>
    <source>
        <strain evidence="3 4">IMCC3317</strain>
    </source>
</reference>
<dbReference type="RefSeq" id="WP_160130046.1">
    <property type="nucleotide sequence ID" value="NZ_CP019288.1"/>
</dbReference>
<feature type="transmembrane region" description="Helical" evidence="2">
    <location>
        <begin position="68"/>
        <end position="85"/>
    </location>
</feature>
<dbReference type="OrthoDB" id="659392at2"/>
<keyword evidence="2" id="KW-0472">Membrane</keyword>
<feature type="transmembrane region" description="Helical" evidence="2">
    <location>
        <begin position="41"/>
        <end position="62"/>
    </location>
</feature>
<feature type="region of interest" description="Disordered" evidence="1">
    <location>
        <begin position="1"/>
        <end position="23"/>
    </location>
</feature>
<dbReference type="AlphaFoldDB" id="A0A7L4ZL17"/>
<evidence type="ECO:0000313" key="4">
    <source>
        <dbReference type="Proteomes" id="UP000464657"/>
    </source>
</evidence>
<keyword evidence="2" id="KW-1133">Transmembrane helix</keyword>
<evidence type="ECO:0000313" key="3">
    <source>
        <dbReference type="EMBL" id="QHI37418.1"/>
    </source>
</evidence>
<sequence>MEFKDIQNTWQQQSKSEAPKTVPDFEPAKQKLKYLRKKQQITHLVLGSTVAILIVFFFYISAYKYNGPLLGMSLLIGVILTRVYIEIRSQQQLRKINVLLSFNEFKEQLIVYYQKRKTLAFKIVPVLLIIYNIGFVIMSYYFYQYLSRGFFYYIVVSYVVSFVILFFFIRKQVLKELEILENLQES</sequence>
<evidence type="ECO:0008006" key="5">
    <source>
        <dbReference type="Google" id="ProtNLM"/>
    </source>
</evidence>
<gene>
    <name evidence="3" type="ORF">IMCC3317_27970</name>
</gene>
<protein>
    <recommendedName>
        <fullName evidence="5">DUF3278 domain-containing protein</fullName>
    </recommendedName>
</protein>
<feature type="compositionally biased region" description="Polar residues" evidence="1">
    <location>
        <begin position="1"/>
        <end position="16"/>
    </location>
</feature>
<name>A0A7L4ZL17_9FLAO</name>
<keyword evidence="2" id="KW-0812">Transmembrane</keyword>
<feature type="transmembrane region" description="Helical" evidence="2">
    <location>
        <begin position="119"/>
        <end position="143"/>
    </location>
</feature>
<evidence type="ECO:0000256" key="2">
    <source>
        <dbReference type="SAM" id="Phobius"/>
    </source>
</evidence>
<feature type="transmembrane region" description="Helical" evidence="2">
    <location>
        <begin position="149"/>
        <end position="169"/>
    </location>
</feature>
<keyword evidence="4" id="KW-1185">Reference proteome</keyword>
<organism evidence="3 4">
    <name type="scientific">Kordia antarctica</name>
    <dbReference type="NCBI Taxonomy" id="1218801"/>
    <lineage>
        <taxon>Bacteria</taxon>
        <taxon>Pseudomonadati</taxon>
        <taxon>Bacteroidota</taxon>
        <taxon>Flavobacteriia</taxon>
        <taxon>Flavobacteriales</taxon>
        <taxon>Flavobacteriaceae</taxon>
        <taxon>Kordia</taxon>
    </lineage>
</organism>